<dbReference type="AlphaFoldDB" id="A0A097ER51"/>
<gene>
    <name evidence="2" type="ORF">LO80_08780</name>
</gene>
<dbReference type="KEGG" id="frf:LO80_08780"/>
<organism evidence="2 3">
    <name type="scientific">Candidatus Francisella endociliophora</name>
    <dbReference type="NCBI Taxonomy" id="653937"/>
    <lineage>
        <taxon>Bacteria</taxon>
        <taxon>Pseudomonadati</taxon>
        <taxon>Pseudomonadota</taxon>
        <taxon>Gammaproteobacteria</taxon>
        <taxon>Thiotrichales</taxon>
        <taxon>Francisellaceae</taxon>
        <taxon>Francisella</taxon>
    </lineage>
</organism>
<evidence type="ECO:0000313" key="3">
    <source>
        <dbReference type="Proteomes" id="UP000029672"/>
    </source>
</evidence>
<evidence type="ECO:0000313" key="2">
    <source>
        <dbReference type="EMBL" id="AIT10056.1"/>
    </source>
</evidence>
<accession>A0A097ER51</accession>
<dbReference type="STRING" id="1547445.LO80_08780"/>
<keyword evidence="1" id="KW-0732">Signal</keyword>
<dbReference type="HOGENOM" id="CLU_500343_0_0_6"/>
<proteinExistence type="predicted"/>
<sequence>MKLKKILLLTSVCTATLATTNLYAAGTTAPIHQLTSQEKYDVKNLIISNLDSLFPYQTQISVGKINQDSNGNIVASDILIMSGGTKNPNISINKLTLDGLKVNESVSDDFSINVEGLSVTNLASSVANSNVVSAKMDPKELANNKGFFAAVMNTLGQGLYNFQFKYDYSNSKLKFELDSTVNKKPFISEDFELTDTALSGTEVNGDFLANLERKALDSKIKEFEFDANFSEVLKEITTQYFGKGYKQTPDVDLKGNFGKQPGKFVLDLDAKLGSQSYLKYNISMAGIDLENASVKDVIYGSKNVLKNAYVEQNTADSKIELEFDKEDFPKDSPAQKILSALGKDKLHITATSDRDFTGSDYTTDLNILVYGLASFNVSSNAQVDGKLKLLPYLGVGAQQQTDLYDCKDQLCLTDINFKFANNGLLEKAARYTNQDPNTTPQQILGSYGALLQLFAVQQNDRFLQKTLSSLAMFLQNPKNIAVDVKAKKPVNETALLNMILDDAKTLQNHNPMKGGRVDLSKKPDIKLLDDLQRVFDINFDVNG</sequence>
<protein>
    <submittedName>
        <fullName evidence="2">Uncharacterized protein</fullName>
    </submittedName>
</protein>
<dbReference type="Proteomes" id="UP000029672">
    <property type="component" value="Chromosome"/>
</dbReference>
<name>A0A097ER51_9GAMM</name>
<feature type="chain" id="PRO_5001934937" evidence="1">
    <location>
        <begin position="25"/>
        <end position="543"/>
    </location>
</feature>
<reference evidence="2 3" key="1">
    <citation type="submission" date="2014-10" db="EMBL/GenBank/DDBJ databases">
        <title>Whole genome sequence of Francisella endociliophora strain FSC1006, isolated from a laboratory culture of the marine ciliate Euplotes raikovi.</title>
        <authorList>
            <person name="Granberg M."/>
            <person name="Backman S."/>
            <person name="Lundmark E."/>
            <person name="Nilsson E."/>
            <person name="Karlsson E."/>
            <person name="Thelaus J."/>
            <person name="Ohrman C."/>
            <person name="Larkeryd A."/>
            <person name="Stenberg P."/>
        </authorList>
    </citation>
    <scope>NUCLEOTIDE SEQUENCE [LARGE SCALE GENOMIC DNA]</scope>
    <source>
        <strain evidence="2 3">FSC1006</strain>
    </source>
</reference>
<keyword evidence="3" id="KW-1185">Reference proteome</keyword>
<dbReference type="EMBL" id="CP009574">
    <property type="protein sequence ID" value="AIT10056.1"/>
    <property type="molecule type" value="Genomic_DNA"/>
</dbReference>
<dbReference type="RefSeq" id="WP_040010431.1">
    <property type="nucleotide sequence ID" value="NZ_CP009574.1"/>
</dbReference>
<feature type="signal peptide" evidence="1">
    <location>
        <begin position="1"/>
        <end position="24"/>
    </location>
</feature>
<dbReference type="OrthoDB" id="5605584at2"/>
<evidence type="ECO:0000256" key="1">
    <source>
        <dbReference type="SAM" id="SignalP"/>
    </source>
</evidence>